<dbReference type="Proteomes" id="UP000193380">
    <property type="component" value="Unassembled WGS sequence"/>
</dbReference>
<dbReference type="STRING" id="8022.A0A060XF14"/>
<evidence type="ECO:0000313" key="2">
    <source>
        <dbReference type="EMBL" id="CDQ78046.1"/>
    </source>
</evidence>
<dbReference type="PANTHER" id="PTHR31025:SF22">
    <property type="entry name" value="IP13529P"/>
    <property type="match status" value="1"/>
</dbReference>
<evidence type="ECO:0000256" key="1">
    <source>
        <dbReference type="SAM" id="MobiDB-lite"/>
    </source>
</evidence>
<feature type="region of interest" description="Disordered" evidence="1">
    <location>
        <begin position="36"/>
        <end position="57"/>
    </location>
</feature>
<proteinExistence type="predicted"/>
<gene>
    <name evidence="2" type="ORF">GSONMT00054734001</name>
</gene>
<protein>
    <submittedName>
        <fullName evidence="2">Uncharacterized protein</fullName>
    </submittedName>
</protein>
<reference evidence="2" key="2">
    <citation type="submission" date="2014-03" db="EMBL/GenBank/DDBJ databases">
        <authorList>
            <person name="Genoscope - CEA"/>
        </authorList>
    </citation>
    <scope>NUCLEOTIDE SEQUENCE</scope>
</reference>
<dbReference type="EMBL" id="FR905283">
    <property type="protein sequence ID" value="CDQ78046.1"/>
    <property type="molecule type" value="Genomic_DNA"/>
</dbReference>
<dbReference type="PaxDb" id="8022-A0A060XF14"/>
<name>A0A060XF14_ONCMY</name>
<dbReference type="PANTHER" id="PTHR31025">
    <property type="entry name" value="SI:CH211-196P9.1-RELATED"/>
    <property type="match status" value="1"/>
</dbReference>
<reference evidence="2" key="1">
    <citation type="journal article" date="2014" name="Nat. Commun.">
        <title>The rainbow trout genome provides novel insights into evolution after whole-genome duplication in vertebrates.</title>
        <authorList>
            <person name="Berthelot C."/>
            <person name="Brunet F."/>
            <person name="Chalopin D."/>
            <person name="Juanchich A."/>
            <person name="Bernard M."/>
            <person name="Noel B."/>
            <person name="Bento P."/>
            <person name="Da Silva C."/>
            <person name="Labadie K."/>
            <person name="Alberti A."/>
            <person name="Aury J.M."/>
            <person name="Louis A."/>
            <person name="Dehais P."/>
            <person name="Bardou P."/>
            <person name="Montfort J."/>
            <person name="Klopp C."/>
            <person name="Cabau C."/>
            <person name="Gaspin C."/>
            <person name="Thorgaard G.H."/>
            <person name="Boussaha M."/>
            <person name="Quillet E."/>
            <person name="Guyomard R."/>
            <person name="Galiana D."/>
            <person name="Bobe J."/>
            <person name="Volff J.N."/>
            <person name="Genet C."/>
            <person name="Wincker P."/>
            <person name="Jaillon O."/>
            <person name="Roest Crollius H."/>
            <person name="Guiguen Y."/>
        </authorList>
    </citation>
    <scope>NUCLEOTIDE SEQUENCE [LARGE SCALE GENOMIC DNA]</scope>
</reference>
<accession>A0A060XF14</accession>
<sequence>MVLTYPKPFQDVIGGEIVGSGHVSLTKQLQSRVDNLKRGNTPLSLRRQSSESEDPQSKRICLDSYGCINWRPGRLPANETRETRKHTQEELKKMYKNRSKDNKSIEKKMAATFYSQRKYIICGMESCDIARECPYLHKTPGIKTHFRELTGVDLNEEHEKAMATKCVRIVCYFKSLPHEWRSKIAKTLSDIETVEKKPEANLPGSVLLLLDFFNEEENNMFLNVDETCLPMESECAKLPSTPCIVVCGKTFSAFSLYIPKRNQ</sequence>
<organism evidence="2 3">
    <name type="scientific">Oncorhynchus mykiss</name>
    <name type="common">Rainbow trout</name>
    <name type="synonym">Salmo gairdneri</name>
    <dbReference type="NCBI Taxonomy" id="8022"/>
    <lineage>
        <taxon>Eukaryota</taxon>
        <taxon>Metazoa</taxon>
        <taxon>Chordata</taxon>
        <taxon>Craniata</taxon>
        <taxon>Vertebrata</taxon>
        <taxon>Euteleostomi</taxon>
        <taxon>Actinopterygii</taxon>
        <taxon>Neopterygii</taxon>
        <taxon>Teleostei</taxon>
        <taxon>Protacanthopterygii</taxon>
        <taxon>Salmoniformes</taxon>
        <taxon>Salmonidae</taxon>
        <taxon>Salmoninae</taxon>
        <taxon>Oncorhynchus</taxon>
    </lineage>
</organism>
<evidence type="ECO:0000313" key="3">
    <source>
        <dbReference type="Proteomes" id="UP000193380"/>
    </source>
</evidence>
<dbReference type="AlphaFoldDB" id="A0A060XF14"/>